<gene>
    <name evidence="1" type="ORF">BJN41_05940</name>
</gene>
<dbReference type="Proteomes" id="UP000186931">
    <property type="component" value="Unassembled WGS sequence"/>
</dbReference>
<protein>
    <submittedName>
        <fullName evidence="1">Uncharacterized protein</fullName>
    </submittedName>
</protein>
<dbReference type="AlphaFoldDB" id="A0A1E8DYK1"/>
<name>A0A1E8DYK1_9GAMM</name>
<evidence type="ECO:0000313" key="2">
    <source>
        <dbReference type="Proteomes" id="UP000186931"/>
    </source>
</evidence>
<proteinExistence type="predicted"/>
<dbReference type="STRING" id="202956.BJN41_05940"/>
<comment type="caution">
    <text evidence="1">The sequence shown here is derived from an EMBL/GenBank/DDBJ whole genome shotgun (WGS) entry which is preliminary data.</text>
</comment>
<evidence type="ECO:0000313" key="1">
    <source>
        <dbReference type="EMBL" id="OFE42472.1"/>
    </source>
</evidence>
<dbReference type="eggNOG" id="ENOG5031RCN">
    <property type="taxonomic scope" value="Bacteria"/>
</dbReference>
<dbReference type="RefSeq" id="WP_070155922.1">
    <property type="nucleotide sequence ID" value="NZ_MKQS01000049.1"/>
</dbReference>
<sequence length="139" mass="16099">MTELNNITVTPLEDGMVSLFIDGQPISEKYGMKFEASIVDDIQTLDNGQKIKLFDQFVFSHIDLNFEHAYYYVTGIEKLDDAYKVVKNFVYRIKIEGQPEIEHVITKQGTPMSTEDVREFINAHIQKSLTDYTDLNYAY</sequence>
<organism evidence="1 2">
    <name type="scientific">Acinetobacter towneri</name>
    <dbReference type="NCBI Taxonomy" id="202956"/>
    <lineage>
        <taxon>Bacteria</taxon>
        <taxon>Pseudomonadati</taxon>
        <taxon>Pseudomonadota</taxon>
        <taxon>Gammaproteobacteria</taxon>
        <taxon>Moraxellales</taxon>
        <taxon>Moraxellaceae</taxon>
        <taxon>Acinetobacter</taxon>
    </lineage>
</organism>
<dbReference type="EMBL" id="MKQS01000049">
    <property type="protein sequence ID" value="OFE42472.1"/>
    <property type="molecule type" value="Genomic_DNA"/>
</dbReference>
<accession>A0A1E8DYK1</accession>
<reference evidence="1 2" key="1">
    <citation type="submission" date="2016-10" db="EMBL/GenBank/DDBJ databases">
        <title>Genome of airborne Acinetobacter sp. 5-2Ac02 in the hospital environment: Species near to Acinetobacter towneri.</title>
        <authorList>
            <person name="Barbosa B."/>
            <person name="Fernandez-Garcia L."/>
            <person name="Gato E."/>
            <person name="Leao R."/>
            <person name="Albano R."/>
            <person name="Fernandez B."/>
            <person name="Fernandez-Cuenca F."/>
            <person name="Marques E."/>
            <person name="Tomas M."/>
        </authorList>
    </citation>
    <scope>NUCLEOTIDE SEQUENCE [LARGE SCALE GENOMIC DNA]</scope>
    <source>
        <strain evidence="1 2">5-2Ac02</strain>
    </source>
</reference>